<keyword evidence="16" id="KW-1185">Reference proteome</keyword>
<keyword evidence="5 13" id="KW-0862">Zinc</keyword>
<protein>
    <recommendedName>
        <fullName evidence="3 14">Carbonic anhydrase</fullName>
        <ecNumber evidence="2 14">4.2.1.1</ecNumber>
    </recommendedName>
    <alternativeName>
        <fullName evidence="11 14">Carbonate dehydratase</fullName>
    </alternativeName>
</protein>
<keyword evidence="7" id="KW-0120">Carbon dioxide fixation</keyword>
<dbReference type="PANTHER" id="PTHR11002">
    <property type="entry name" value="CARBONIC ANHYDRASE"/>
    <property type="match status" value="1"/>
</dbReference>
<evidence type="ECO:0000256" key="1">
    <source>
        <dbReference type="ARBA" id="ARBA00006217"/>
    </source>
</evidence>
<keyword evidence="10" id="KW-1283">Bacterial microcompartment</keyword>
<evidence type="ECO:0000313" key="16">
    <source>
        <dbReference type="Proteomes" id="UP000218238"/>
    </source>
</evidence>
<dbReference type="InterPro" id="IPR036874">
    <property type="entry name" value="Carbonic_anhydrase_sf"/>
</dbReference>
<comment type="catalytic activity">
    <reaction evidence="12 14">
        <text>hydrogencarbonate + H(+) = CO2 + H2O</text>
        <dbReference type="Rhea" id="RHEA:10748"/>
        <dbReference type="ChEBI" id="CHEBI:15377"/>
        <dbReference type="ChEBI" id="CHEBI:15378"/>
        <dbReference type="ChEBI" id="CHEBI:16526"/>
        <dbReference type="ChEBI" id="CHEBI:17544"/>
        <dbReference type="EC" id="4.2.1.1"/>
    </reaction>
</comment>
<evidence type="ECO:0000256" key="4">
    <source>
        <dbReference type="ARBA" id="ARBA00022723"/>
    </source>
</evidence>
<gene>
    <name evidence="15" type="ORF">CK510_28740</name>
</gene>
<dbReference type="InterPro" id="IPR001765">
    <property type="entry name" value="Carbonic_anhydrase"/>
</dbReference>
<accession>A0A2A2TAK3</accession>
<evidence type="ECO:0000256" key="9">
    <source>
        <dbReference type="ARBA" id="ARBA00023669"/>
    </source>
</evidence>
<dbReference type="GO" id="GO:0015977">
    <property type="term" value="P:carbon fixation"/>
    <property type="evidence" value="ECO:0007669"/>
    <property type="project" value="UniProtKB-KW"/>
</dbReference>
<dbReference type="Gene3D" id="3.40.1050.10">
    <property type="entry name" value="Carbonic anhydrase"/>
    <property type="match status" value="1"/>
</dbReference>
<feature type="binding site" evidence="13">
    <location>
        <position position="100"/>
    </location>
    <ligand>
        <name>Zn(2+)</name>
        <dbReference type="ChEBI" id="CHEBI:29105"/>
    </ligand>
</feature>
<evidence type="ECO:0000256" key="6">
    <source>
        <dbReference type="ARBA" id="ARBA00023239"/>
    </source>
</evidence>
<dbReference type="PANTHER" id="PTHR11002:SF76">
    <property type="entry name" value="CARBONIC ANHYDRASE"/>
    <property type="match status" value="1"/>
</dbReference>
<evidence type="ECO:0000256" key="14">
    <source>
        <dbReference type="RuleBase" id="RU003956"/>
    </source>
</evidence>
<evidence type="ECO:0000256" key="10">
    <source>
        <dbReference type="ARBA" id="ARBA00024446"/>
    </source>
</evidence>
<dbReference type="GO" id="GO:0015976">
    <property type="term" value="P:carbon utilization"/>
    <property type="evidence" value="ECO:0007669"/>
    <property type="project" value="InterPro"/>
</dbReference>
<proteinExistence type="inferred from homology"/>
<dbReference type="GO" id="GO:0004089">
    <property type="term" value="F:carbonate dehydratase activity"/>
    <property type="evidence" value="ECO:0007669"/>
    <property type="project" value="UniProtKB-UniRule"/>
</dbReference>
<evidence type="ECO:0000256" key="12">
    <source>
        <dbReference type="ARBA" id="ARBA00048348"/>
    </source>
</evidence>
<evidence type="ECO:0000256" key="11">
    <source>
        <dbReference type="ARBA" id="ARBA00031969"/>
    </source>
</evidence>
<feature type="binding site" evidence="13">
    <location>
        <position position="103"/>
    </location>
    <ligand>
        <name>Zn(2+)</name>
        <dbReference type="ChEBI" id="CHEBI:29105"/>
    </ligand>
</feature>
<dbReference type="SUPFAM" id="SSF53056">
    <property type="entry name" value="beta-carbonic anhydrase, cab"/>
    <property type="match status" value="1"/>
</dbReference>
<dbReference type="OrthoDB" id="9797527at2"/>
<dbReference type="Pfam" id="PF00484">
    <property type="entry name" value="Pro_CA"/>
    <property type="match status" value="1"/>
</dbReference>
<dbReference type="PROSITE" id="PS00705">
    <property type="entry name" value="PROK_CO2_ANHYDRASE_2"/>
    <property type="match status" value="1"/>
</dbReference>
<dbReference type="GO" id="GO:0008270">
    <property type="term" value="F:zinc ion binding"/>
    <property type="evidence" value="ECO:0007669"/>
    <property type="project" value="UniProtKB-UniRule"/>
</dbReference>
<dbReference type="SMART" id="SM00947">
    <property type="entry name" value="Pro_CA"/>
    <property type="match status" value="1"/>
</dbReference>
<evidence type="ECO:0000256" key="2">
    <source>
        <dbReference type="ARBA" id="ARBA00012925"/>
    </source>
</evidence>
<evidence type="ECO:0000256" key="7">
    <source>
        <dbReference type="ARBA" id="ARBA00023300"/>
    </source>
</evidence>
<dbReference type="GO" id="GO:0031470">
    <property type="term" value="C:carboxysome"/>
    <property type="evidence" value="ECO:0007669"/>
    <property type="project" value="UniProtKB-SubCell"/>
</dbReference>
<organism evidence="15 16">
    <name type="scientific">Brunnivagina elsteri CCALA 953</name>
    <dbReference type="NCBI Taxonomy" id="987040"/>
    <lineage>
        <taxon>Bacteria</taxon>
        <taxon>Bacillati</taxon>
        <taxon>Cyanobacteriota</taxon>
        <taxon>Cyanophyceae</taxon>
        <taxon>Nostocales</taxon>
        <taxon>Calotrichaceae</taxon>
        <taxon>Brunnivagina</taxon>
    </lineage>
</organism>
<reference evidence="15 16" key="1">
    <citation type="submission" date="2017-08" db="EMBL/GenBank/DDBJ databases">
        <title>Draft genome sequence of filamentous cyanobacterium Calothrix elsteri CCALA 953.</title>
        <authorList>
            <person name="Gagunashvili A.N."/>
            <person name="Elster J."/>
            <person name="Andresson O.S."/>
        </authorList>
    </citation>
    <scope>NUCLEOTIDE SEQUENCE [LARGE SCALE GENOMIC DNA]</scope>
    <source>
        <strain evidence="15 16">CCALA 953</strain>
    </source>
</reference>
<dbReference type="Proteomes" id="UP000218238">
    <property type="component" value="Unassembled WGS sequence"/>
</dbReference>
<evidence type="ECO:0000256" key="8">
    <source>
        <dbReference type="ARBA" id="ARBA00023587"/>
    </source>
</evidence>
<evidence type="ECO:0000256" key="13">
    <source>
        <dbReference type="PIRSR" id="PIRSR601765-1"/>
    </source>
</evidence>
<comment type="similarity">
    <text evidence="1 14">Belongs to the beta-class carbonic anhydrase family.</text>
</comment>
<feature type="binding site" evidence="13">
    <location>
        <position position="43"/>
    </location>
    <ligand>
        <name>Zn(2+)</name>
        <dbReference type="ChEBI" id="CHEBI:29105"/>
    </ligand>
</feature>
<evidence type="ECO:0000256" key="3">
    <source>
        <dbReference type="ARBA" id="ARBA00014628"/>
    </source>
</evidence>
<comment type="caution">
    <text evidence="15">The sequence shown here is derived from an EMBL/GenBank/DDBJ whole genome shotgun (WGS) entry which is preliminary data.</text>
</comment>
<keyword evidence="9" id="KW-1282">Carboxysome</keyword>
<keyword evidence="6 14" id="KW-0456">Lyase</keyword>
<evidence type="ECO:0000313" key="15">
    <source>
        <dbReference type="EMBL" id="PAX47329.1"/>
    </source>
</evidence>
<dbReference type="EC" id="4.2.1.1" evidence="2 14"/>
<comment type="cofactor">
    <cofactor evidence="13">
        <name>Zn(2+)</name>
        <dbReference type="ChEBI" id="CHEBI:29105"/>
    </cofactor>
    <text evidence="13">Binds 1 zinc ion per subunit.</text>
</comment>
<dbReference type="InterPro" id="IPR015892">
    <property type="entry name" value="Carbonic_anhydrase_CS"/>
</dbReference>
<keyword evidence="4 13" id="KW-0479">Metal-binding</keyword>
<name>A0A2A2TAK3_9CYAN</name>
<dbReference type="AlphaFoldDB" id="A0A2A2TAK3"/>
<comment type="subcellular location">
    <subcellularLocation>
        <location evidence="8">Carboxysome</location>
    </subcellularLocation>
</comment>
<dbReference type="EMBL" id="NTFS01000588">
    <property type="protein sequence ID" value="PAX47329.1"/>
    <property type="molecule type" value="Genomic_DNA"/>
</dbReference>
<dbReference type="FunFam" id="3.40.1050.10:FF:000003">
    <property type="entry name" value="Carbonic anhydrase"/>
    <property type="match status" value="1"/>
</dbReference>
<evidence type="ECO:0000256" key="5">
    <source>
        <dbReference type="ARBA" id="ARBA00022833"/>
    </source>
</evidence>
<dbReference type="RefSeq" id="WP_095724884.1">
    <property type="nucleotide sequence ID" value="NZ_NTFS01000588.1"/>
</dbReference>
<sequence length="227" mass="25405">MPIKRMIEGLNEFHDNYFISHREMFEQLSQGQSPEVLFVTSSDSRIDPCLITQSQPGELFVIRNVGNIIPAHGASPSAEAAAVEYAVHGLGIRDIVICGHSHCGAMRGLLQIGNLAQQMPLVYDWLKNNAESTRRLVMDNYPGYSHEKLLKIAIEQNVLTQIENLETHPVIRSKLHAGKLNLHAWIYEIETGEVFAYDAANGQFKLLENRPFPVPNPLIAAHSDSLR</sequence>
<comment type="function">
    <text evidence="14">Reversible hydration of carbon dioxide.</text>
</comment>